<dbReference type="Pfam" id="PF01177">
    <property type="entry name" value="Asp_Glu_race"/>
    <property type="match status" value="1"/>
</dbReference>
<dbReference type="RefSeq" id="XP_046119637.1">
    <property type="nucleotide sequence ID" value="XM_046260653.1"/>
</dbReference>
<dbReference type="InterPro" id="IPR052186">
    <property type="entry name" value="Hydantoin_racemase-like"/>
</dbReference>
<proteinExistence type="inferred from homology"/>
<dbReference type="AlphaFoldDB" id="A0A9P7ZP62"/>
<reference evidence="2" key="1">
    <citation type="journal article" date="2021" name="IMA Fungus">
        <title>Genomic characterization of three marine fungi, including Emericellopsis atlantica sp. nov. with signatures of a generalist lifestyle and marine biomass degradation.</title>
        <authorList>
            <person name="Hagestad O.C."/>
            <person name="Hou L."/>
            <person name="Andersen J.H."/>
            <person name="Hansen E.H."/>
            <person name="Altermark B."/>
            <person name="Li C."/>
            <person name="Kuhnert E."/>
            <person name="Cox R.J."/>
            <person name="Crous P.W."/>
            <person name="Spatafora J.W."/>
            <person name="Lail K."/>
            <person name="Amirebrahimi M."/>
            <person name="Lipzen A."/>
            <person name="Pangilinan J."/>
            <person name="Andreopoulos W."/>
            <person name="Hayes R.D."/>
            <person name="Ng V."/>
            <person name="Grigoriev I.V."/>
            <person name="Jackson S.A."/>
            <person name="Sutton T.D.S."/>
            <person name="Dobson A.D.W."/>
            <person name="Rama T."/>
        </authorList>
    </citation>
    <scope>NUCLEOTIDE SEQUENCE</scope>
    <source>
        <strain evidence="2">TS7</strain>
    </source>
</reference>
<evidence type="ECO:0000313" key="2">
    <source>
        <dbReference type="EMBL" id="KAG9255713.1"/>
    </source>
</evidence>
<dbReference type="EMBL" id="MU251250">
    <property type="protein sequence ID" value="KAG9255713.1"/>
    <property type="molecule type" value="Genomic_DNA"/>
</dbReference>
<protein>
    <submittedName>
        <fullName evidence="2">Asp/Glu/hydantoin racemase</fullName>
    </submittedName>
</protein>
<organism evidence="2 3">
    <name type="scientific">Emericellopsis atlantica</name>
    <dbReference type="NCBI Taxonomy" id="2614577"/>
    <lineage>
        <taxon>Eukaryota</taxon>
        <taxon>Fungi</taxon>
        <taxon>Dikarya</taxon>
        <taxon>Ascomycota</taxon>
        <taxon>Pezizomycotina</taxon>
        <taxon>Sordariomycetes</taxon>
        <taxon>Hypocreomycetidae</taxon>
        <taxon>Hypocreales</taxon>
        <taxon>Bionectriaceae</taxon>
        <taxon>Emericellopsis</taxon>
    </lineage>
</organism>
<dbReference type="PANTHER" id="PTHR28047">
    <property type="entry name" value="PROTEIN DCG1"/>
    <property type="match status" value="1"/>
</dbReference>
<dbReference type="GeneID" id="70291556"/>
<name>A0A9P7ZP62_9HYPO</name>
<comment type="similarity">
    <text evidence="1">Belongs to the HyuE racemase family.</text>
</comment>
<evidence type="ECO:0000313" key="3">
    <source>
        <dbReference type="Proteomes" id="UP000887229"/>
    </source>
</evidence>
<dbReference type="GO" id="GO:0047661">
    <property type="term" value="F:amino-acid racemase activity"/>
    <property type="evidence" value="ECO:0007669"/>
    <property type="project" value="InterPro"/>
</dbReference>
<dbReference type="OrthoDB" id="412018at2759"/>
<dbReference type="PANTHER" id="PTHR28047:SF5">
    <property type="entry name" value="PROTEIN DCG1"/>
    <property type="match status" value="1"/>
</dbReference>
<gene>
    <name evidence="2" type="ORF">F5Z01DRAFT_554358</name>
</gene>
<dbReference type="Proteomes" id="UP000887229">
    <property type="component" value="Unassembled WGS sequence"/>
</dbReference>
<evidence type="ECO:0000256" key="1">
    <source>
        <dbReference type="ARBA" id="ARBA00038414"/>
    </source>
</evidence>
<dbReference type="Gene3D" id="3.40.50.12500">
    <property type="match status" value="1"/>
</dbReference>
<dbReference type="InterPro" id="IPR053714">
    <property type="entry name" value="Iso_Racemase_Enz_sf"/>
</dbReference>
<sequence>MTKILVLNPNSTESMTDGMVSAIKSAGLDKVVDIDQYTAPSSAPVSINNDQDIQASEASVIEDMRNKLGNGTLGASSYDAILVACYSVHSLVDSLADLLPTNAITGIFEASVSTAQLLLRPHSDQKWGIVTTGKFWEDHLTHGVKSFLGQDAASDNQRFAGVFSTGLNASDFHHVPQEEVTARLKSATTKLLQTGDVRCVVMGCGGMAGLERVIRDTATEVYGEERARRIFVVDGVKAGVLQLEQTVQSKRIFG</sequence>
<keyword evidence="3" id="KW-1185">Reference proteome</keyword>
<dbReference type="InterPro" id="IPR015942">
    <property type="entry name" value="Asp/Glu/hydantoin_racemase"/>
</dbReference>
<accession>A0A9P7ZP62</accession>
<comment type="caution">
    <text evidence="2">The sequence shown here is derived from an EMBL/GenBank/DDBJ whole genome shotgun (WGS) entry which is preliminary data.</text>
</comment>